<evidence type="ECO:0000256" key="2">
    <source>
        <dbReference type="ARBA" id="ARBA00022679"/>
    </source>
</evidence>
<keyword evidence="6" id="KW-1185">Reference proteome</keyword>
<name>A0A291LX09_9RHOB</name>
<dbReference type="KEGG" id="cmag:CBW24_03705"/>
<proteinExistence type="predicted"/>
<dbReference type="Proteomes" id="UP000219050">
    <property type="component" value="Chromosome"/>
</dbReference>
<evidence type="ECO:0000313" key="6">
    <source>
        <dbReference type="Proteomes" id="UP000219050"/>
    </source>
</evidence>
<dbReference type="Gene3D" id="3.30.1330.30">
    <property type="match status" value="1"/>
</dbReference>
<dbReference type="OrthoDB" id="9785673at2"/>
<evidence type="ECO:0000256" key="3">
    <source>
        <dbReference type="SAM" id="MobiDB-lite"/>
    </source>
</evidence>
<evidence type="ECO:0000313" key="5">
    <source>
        <dbReference type="EMBL" id="ATI41194.1"/>
    </source>
</evidence>
<dbReference type="InterPro" id="IPR029028">
    <property type="entry name" value="Alpha/beta_knot_MTases"/>
</dbReference>
<feature type="domain" description="RNA 2-O ribose methyltransferase substrate binding" evidence="4">
    <location>
        <begin position="23"/>
        <end position="96"/>
    </location>
</feature>
<evidence type="ECO:0000256" key="1">
    <source>
        <dbReference type="ARBA" id="ARBA00022603"/>
    </source>
</evidence>
<dbReference type="PANTHER" id="PTHR46429">
    <property type="entry name" value="23S RRNA (GUANOSINE-2'-O-)-METHYLTRANSFERASE RLMB"/>
    <property type="match status" value="1"/>
</dbReference>
<dbReference type="Pfam" id="PF00588">
    <property type="entry name" value="SpoU_methylase"/>
    <property type="match status" value="1"/>
</dbReference>
<evidence type="ECO:0000259" key="4">
    <source>
        <dbReference type="SMART" id="SM00967"/>
    </source>
</evidence>
<dbReference type="PANTHER" id="PTHR46429:SF1">
    <property type="entry name" value="23S RRNA (GUANOSINE-2'-O-)-METHYLTRANSFERASE RLMB"/>
    <property type="match status" value="1"/>
</dbReference>
<reference evidence="5 6" key="1">
    <citation type="submission" date="2017-05" db="EMBL/GenBank/DDBJ databases">
        <title>Comparative genomic and metabolic analysis of manganese-oxidizing mechanisms in Celeribater manganoxidans DY25T: its adaption to the environment of polymetallic nodule.</title>
        <authorList>
            <person name="Wang X."/>
        </authorList>
    </citation>
    <scope>NUCLEOTIDE SEQUENCE [LARGE SCALE GENOMIC DNA]</scope>
    <source>
        <strain evidence="5 6">DY25</strain>
    </source>
</reference>
<dbReference type="Gene3D" id="3.40.1280.10">
    <property type="match status" value="1"/>
</dbReference>
<dbReference type="GO" id="GO:0003723">
    <property type="term" value="F:RNA binding"/>
    <property type="evidence" value="ECO:0007669"/>
    <property type="project" value="InterPro"/>
</dbReference>
<dbReference type="SUPFAM" id="SSF55315">
    <property type="entry name" value="L30e-like"/>
    <property type="match status" value="1"/>
</dbReference>
<dbReference type="CDD" id="cd18103">
    <property type="entry name" value="SpoU-like_RlmB"/>
    <property type="match status" value="1"/>
</dbReference>
<dbReference type="SUPFAM" id="SSF75217">
    <property type="entry name" value="alpha/beta knot"/>
    <property type="match status" value="1"/>
</dbReference>
<feature type="compositionally biased region" description="Low complexity" evidence="3">
    <location>
        <begin position="263"/>
        <end position="277"/>
    </location>
</feature>
<feature type="region of interest" description="Disordered" evidence="3">
    <location>
        <begin position="263"/>
        <end position="283"/>
    </location>
</feature>
<dbReference type="InterPro" id="IPR001537">
    <property type="entry name" value="SpoU_MeTrfase"/>
</dbReference>
<dbReference type="SMART" id="SM00967">
    <property type="entry name" value="SpoU_sub_bind"/>
    <property type="match status" value="1"/>
</dbReference>
<dbReference type="RefSeq" id="WP_097372720.1">
    <property type="nucleotide sequence ID" value="NZ_CP021404.1"/>
</dbReference>
<accession>A0A291LX09</accession>
<dbReference type="GO" id="GO:0008173">
    <property type="term" value="F:RNA methyltransferase activity"/>
    <property type="evidence" value="ECO:0007669"/>
    <property type="project" value="InterPro"/>
</dbReference>
<dbReference type="GO" id="GO:0006396">
    <property type="term" value="P:RNA processing"/>
    <property type="evidence" value="ECO:0007669"/>
    <property type="project" value="InterPro"/>
</dbReference>
<sequence>MKKPTWVIDKERARRAAAAETVWLFGLHAVRDALMNPRRERLRLVLTRNAADKLAEAVAASGMEPEIADPRKFPAPLDPGSVHQGAALEVKPLDWGPLEDLCEPGMGAPRLVLLDRVTDPHNVGAILRSAEVFGARAVIAPHRHSAPETGALAKTASGALERQPYLRVKNLADTMERLKKLGYTFYGLDGEADTPLGQVAAPVADLPLGLVLGAEGPGLRERTKETCDRLVRIEFAAGFGSLNVSNAAAVALYATRAAGDPDAVDAGAAPAPATADLPQDDAE</sequence>
<dbReference type="EMBL" id="CP021404">
    <property type="protein sequence ID" value="ATI41194.1"/>
    <property type="molecule type" value="Genomic_DNA"/>
</dbReference>
<dbReference type="InterPro" id="IPR029026">
    <property type="entry name" value="tRNA_m1G_MTases_N"/>
</dbReference>
<dbReference type="InterPro" id="IPR004441">
    <property type="entry name" value="rRNA_MeTrfase_TrmH"/>
</dbReference>
<gene>
    <name evidence="5" type="ORF">CBW24_03705</name>
</gene>
<dbReference type="GO" id="GO:0032259">
    <property type="term" value="P:methylation"/>
    <property type="evidence" value="ECO:0007669"/>
    <property type="project" value="UniProtKB-KW"/>
</dbReference>
<dbReference type="InterPro" id="IPR029064">
    <property type="entry name" value="Ribosomal_eL30-like_sf"/>
</dbReference>
<protein>
    <submittedName>
        <fullName evidence="5">23S rRNA (Guanosine(2251)-2'-O)-methyltransferase RlmB</fullName>
    </submittedName>
</protein>
<organism evidence="5 6">
    <name type="scientific">Pacificitalea manganoxidans</name>
    <dbReference type="NCBI Taxonomy" id="1411902"/>
    <lineage>
        <taxon>Bacteria</taxon>
        <taxon>Pseudomonadati</taxon>
        <taxon>Pseudomonadota</taxon>
        <taxon>Alphaproteobacteria</taxon>
        <taxon>Rhodobacterales</taxon>
        <taxon>Paracoccaceae</taxon>
        <taxon>Pacificitalea</taxon>
    </lineage>
</organism>
<keyword evidence="1 5" id="KW-0489">Methyltransferase</keyword>
<dbReference type="NCBIfam" id="TIGR00186">
    <property type="entry name" value="rRNA_methyl_3"/>
    <property type="match status" value="1"/>
</dbReference>
<dbReference type="GO" id="GO:0005829">
    <property type="term" value="C:cytosol"/>
    <property type="evidence" value="ECO:0007669"/>
    <property type="project" value="TreeGrafter"/>
</dbReference>
<dbReference type="AlphaFoldDB" id="A0A291LX09"/>
<keyword evidence="2 5" id="KW-0808">Transferase</keyword>
<dbReference type="Pfam" id="PF08032">
    <property type="entry name" value="SpoU_sub_bind"/>
    <property type="match status" value="1"/>
</dbReference>
<dbReference type="InterPro" id="IPR013123">
    <property type="entry name" value="SpoU_subst-bd"/>
</dbReference>